<evidence type="ECO:0000256" key="2">
    <source>
        <dbReference type="SAM" id="Phobius"/>
    </source>
</evidence>
<accession>A0A1V9A0T6</accession>
<dbReference type="RefSeq" id="WP_081192852.1">
    <property type="nucleotide sequence ID" value="NZ_MWIH01000006.1"/>
</dbReference>
<keyword evidence="2" id="KW-1133">Transmembrane helix</keyword>
<keyword evidence="2" id="KW-0472">Membrane</keyword>
<sequence length="371" mass="38332">MSWQEELRRLDSEFAAGRISGSEHRRRREDILAEVSGSPLASATPTRAESPPLAPQPGWQATNPAKAADRPPPPQQPQQPQQQPEPDPPAPEAPAQPPAPADDRSGTPASALLSTTRRTTAPSPADERPTVMLRLPDYSAAPPASGVDSGHPGPTEPGRDGPRRTGLTWVAISGAVLVALGAVVGGAWWLGQDRTEPPPAAAASPPGQSAEPGGDDERPALADRIPALPGTPGANDSTVAVDKGVELNLYPEHSATILAEHGVTEVVHRSSTDGATSYFLLVVPTPDERQAASLADELGSLMVGAGFAELDGVRGGLTGTLDDREVRGAWYASGTAAVNLWVSHGGAGDGERLATLTERAVGTLQEALPPA</sequence>
<reference evidence="3 4" key="1">
    <citation type="submission" date="2017-02" db="EMBL/GenBank/DDBJ databases">
        <title>Draft genome of Saccharomonospora sp. 154.</title>
        <authorList>
            <person name="Alonso-Carmona G.S."/>
            <person name="De La Haba R."/>
            <person name="Vera-Gargallo B."/>
            <person name="Sandoval-Trujillo A.H."/>
            <person name="Ramirez-Duran N."/>
            <person name="Ventosa A."/>
        </authorList>
    </citation>
    <scope>NUCLEOTIDE SEQUENCE [LARGE SCALE GENOMIC DNA]</scope>
    <source>
        <strain evidence="3 4">LRS4.154</strain>
    </source>
</reference>
<keyword evidence="4" id="KW-1185">Reference proteome</keyword>
<proteinExistence type="predicted"/>
<feature type="region of interest" description="Disordered" evidence="1">
    <location>
        <begin position="194"/>
        <end position="222"/>
    </location>
</feature>
<feature type="compositionally biased region" description="Basic and acidic residues" evidence="1">
    <location>
        <begin position="1"/>
        <end position="12"/>
    </location>
</feature>
<feature type="compositionally biased region" description="Pro residues" evidence="1">
    <location>
        <begin position="70"/>
        <end position="100"/>
    </location>
</feature>
<evidence type="ECO:0000256" key="1">
    <source>
        <dbReference type="SAM" id="MobiDB-lite"/>
    </source>
</evidence>
<organism evidence="3 4">
    <name type="scientific">Saccharomonospora piscinae</name>
    <dbReference type="NCBI Taxonomy" id="687388"/>
    <lineage>
        <taxon>Bacteria</taxon>
        <taxon>Bacillati</taxon>
        <taxon>Actinomycetota</taxon>
        <taxon>Actinomycetes</taxon>
        <taxon>Pseudonocardiales</taxon>
        <taxon>Pseudonocardiaceae</taxon>
        <taxon>Saccharomonospora</taxon>
    </lineage>
</organism>
<feature type="region of interest" description="Disordered" evidence="1">
    <location>
        <begin position="1"/>
        <end position="165"/>
    </location>
</feature>
<feature type="compositionally biased region" description="Low complexity" evidence="1">
    <location>
        <begin position="201"/>
        <end position="212"/>
    </location>
</feature>
<dbReference type="EMBL" id="MWIH01000006">
    <property type="protein sequence ID" value="OQO90765.1"/>
    <property type="molecule type" value="Genomic_DNA"/>
</dbReference>
<evidence type="ECO:0000313" key="4">
    <source>
        <dbReference type="Proteomes" id="UP000192591"/>
    </source>
</evidence>
<dbReference type="AlphaFoldDB" id="A0A1V9A0T6"/>
<dbReference type="Proteomes" id="UP000192591">
    <property type="component" value="Unassembled WGS sequence"/>
</dbReference>
<comment type="caution">
    <text evidence="3">The sequence shown here is derived from an EMBL/GenBank/DDBJ whole genome shotgun (WGS) entry which is preliminary data.</text>
</comment>
<keyword evidence="2" id="KW-0812">Transmembrane</keyword>
<protein>
    <submittedName>
        <fullName evidence="3">Uncharacterized protein</fullName>
    </submittedName>
</protein>
<feature type="transmembrane region" description="Helical" evidence="2">
    <location>
        <begin position="167"/>
        <end position="190"/>
    </location>
</feature>
<feature type="compositionally biased region" description="Polar residues" evidence="1">
    <location>
        <begin position="112"/>
        <end position="122"/>
    </location>
</feature>
<evidence type="ECO:0000313" key="3">
    <source>
        <dbReference type="EMBL" id="OQO90765.1"/>
    </source>
</evidence>
<dbReference type="STRING" id="1962155.B1813_14630"/>
<name>A0A1V9A0T6_SACPI</name>
<gene>
    <name evidence="3" type="ORF">B1813_14630</name>
</gene>